<proteinExistence type="predicted"/>
<reference evidence="2 3" key="1">
    <citation type="submission" date="2018-06" db="EMBL/GenBank/DDBJ databases">
        <authorList>
            <consortium name="Pathogen Informatics"/>
            <person name="Doyle S."/>
        </authorList>
    </citation>
    <scope>NUCLEOTIDE SEQUENCE [LARGE SCALE GENOMIC DNA]</scope>
    <source>
        <strain evidence="2 3">NCTC9128</strain>
    </source>
</reference>
<dbReference type="AlphaFoldDB" id="A0A2X3E8J8"/>
<organism evidence="2 3">
    <name type="scientific">Klebsiella pneumoniae</name>
    <dbReference type="NCBI Taxonomy" id="573"/>
    <lineage>
        <taxon>Bacteria</taxon>
        <taxon>Pseudomonadati</taxon>
        <taxon>Pseudomonadota</taxon>
        <taxon>Gammaproteobacteria</taxon>
        <taxon>Enterobacterales</taxon>
        <taxon>Enterobacteriaceae</taxon>
        <taxon>Klebsiella/Raoultella group</taxon>
        <taxon>Klebsiella</taxon>
        <taxon>Klebsiella pneumoniae complex</taxon>
    </lineage>
</organism>
<sequence>MHFAGASADDNHRQVAGHLADTPADLQTIDAGQHQIEDHRIPDLRLQPGEGLAAVGFMDDLIALILKIEPQQRGYILVIFNQQNGFGH</sequence>
<accession>A0A2X3E8J8</accession>
<name>A0A2X3E8J8_KLEPN</name>
<evidence type="ECO:0000313" key="2">
    <source>
        <dbReference type="EMBL" id="SQC38748.1"/>
    </source>
</evidence>
<gene>
    <name evidence="2" type="ORF">NCTC9128_04890</name>
</gene>
<feature type="region of interest" description="Disordered" evidence="1">
    <location>
        <begin position="1"/>
        <end position="26"/>
    </location>
</feature>
<evidence type="ECO:0000256" key="1">
    <source>
        <dbReference type="SAM" id="MobiDB-lite"/>
    </source>
</evidence>
<dbReference type="Proteomes" id="UP000251088">
    <property type="component" value="Unassembled WGS sequence"/>
</dbReference>
<dbReference type="EMBL" id="UAWN01000013">
    <property type="protein sequence ID" value="SQC38748.1"/>
    <property type="molecule type" value="Genomic_DNA"/>
</dbReference>
<protein>
    <submittedName>
        <fullName evidence="2">Uncharacterized protein</fullName>
    </submittedName>
</protein>
<evidence type="ECO:0000313" key="3">
    <source>
        <dbReference type="Proteomes" id="UP000251088"/>
    </source>
</evidence>